<dbReference type="PANTHER" id="PTHR10099:SF1">
    <property type="entry name" value="PHOSPHORIBOSYLFORMYLGLYCINAMIDINE SYNTHASE"/>
    <property type="match status" value="1"/>
</dbReference>
<evidence type="ECO:0000256" key="3">
    <source>
        <dbReference type="ARBA" id="ARBA00012747"/>
    </source>
</evidence>
<evidence type="ECO:0000256" key="12">
    <source>
        <dbReference type="ARBA" id="ARBA00032632"/>
    </source>
</evidence>
<evidence type="ECO:0000259" key="15">
    <source>
        <dbReference type="Pfam" id="PF18076"/>
    </source>
</evidence>
<dbReference type="CDD" id="cd02204">
    <property type="entry name" value="PurL_repeat2"/>
    <property type="match status" value="1"/>
</dbReference>
<dbReference type="SUPFAM" id="SSF52317">
    <property type="entry name" value="Class I glutamine amidotransferase-like"/>
    <property type="match status" value="1"/>
</dbReference>
<dbReference type="PROSITE" id="PS51273">
    <property type="entry name" value="GATASE_TYPE_1"/>
    <property type="match status" value="1"/>
</dbReference>
<dbReference type="Pfam" id="PF18076">
    <property type="entry name" value="FGAR-AT_N"/>
    <property type="match status" value="1"/>
</dbReference>
<keyword evidence="10" id="KW-0315">Glutamine amidotransferase</keyword>
<comment type="similarity">
    <text evidence="2">In the N-terminal section; belongs to the FGAMS family.</text>
</comment>
<dbReference type="GO" id="GO:0005524">
    <property type="term" value="F:ATP binding"/>
    <property type="evidence" value="ECO:0007669"/>
    <property type="project" value="UniProtKB-KW"/>
</dbReference>
<feature type="domain" description="FGAR-AT PurM N-terminal-like" evidence="16">
    <location>
        <begin position="764"/>
        <end position="918"/>
    </location>
</feature>
<protein>
    <recommendedName>
        <fullName evidence="3">phosphoribosylformylglycinamidine synthase</fullName>
        <ecNumber evidence="3">6.3.5.3</ecNumber>
    </recommendedName>
    <alternativeName>
        <fullName evidence="12">Formylglycinamide ribonucleotide amidotransferase</fullName>
    </alternativeName>
    <alternativeName>
        <fullName evidence="11">Formylglycinamide ribotide amidotransferase</fullName>
    </alternativeName>
</protein>
<dbReference type="SMART" id="SM01211">
    <property type="entry name" value="GATase_5"/>
    <property type="match status" value="1"/>
</dbReference>
<feature type="domain" description="Phosphoribosylformylglycinamidine synthase N-terminal" evidence="15">
    <location>
        <begin position="124"/>
        <end position="239"/>
    </location>
</feature>
<dbReference type="FunFam" id="3.90.650.10:FF:000006">
    <property type="entry name" value="Phosphoribosylformylglycinamidine synthase, putative"/>
    <property type="match status" value="1"/>
</dbReference>
<evidence type="ECO:0000259" key="13">
    <source>
        <dbReference type="Pfam" id="PF02769"/>
    </source>
</evidence>
<evidence type="ECO:0000259" key="14">
    <source>
        <dbReference type="Pfam" id="PF18072"/>
    </source>
</evidence>
<dbReference type="Pfam" id="PF13507">
    <property type="entry name" value="GATase_5"/>
    <property type="match status" value="1"/>
</dbReference>
<dbReference type="InterPro" id="IPR029062">
    <property type="entry name" value="Class_I_gatase-like"/>
</dbReference>
<comment type="pathway">
    <text evidence="1">Purine metabolism; IMP biosynthesis via de novo pathway; 5-amino-1-(5-phospho-D-ribosyl)imidazole from N(2)-formyl-N(1)-(5-phospho-D-ribosyl)glycinamide: step 1/2.</text>
</comment>
<keyword evidence="9" id="KW-0460">Magnesium</keyword>
<dbReference type="PANTHER" id="PTHR10099">
    <property type="entry name" value="PHOSPHORIBOSYLFORMYLGLYCINAMIDINE SYNTHASE"/>
    <property type="match status" value="1"/>
</dbReference>
<dbReference type="Pfam" id="PF02769">
    <property type="entry name" value="AIRS_C"/>
    <property type="match status" value="2"/>
</dbReference>
<organism evidence="17 18">
    <name type="scientific">Cymbomonas tetramitiformis</name>
    <dbReference type="NCBI Taxonomy" id="36881"/>
    <lineage>
        <taxon>Eukaryota</taxon>
        <taxon>Viridiplantae</taxon>
        <taxon>Chlorophyta</taxon>
        <taxon>Pyramimonadophyceae</taxon>
        <taxon>Pyramimonadales</taxon>
        <taxon>Pyramimonadaceae</taxon>
        <taxon>Cymbomonas</taxon>
    </lineage>
</organism>
<evidence type="ECO:0000256" key="7">
    <source>
        <dbReference type="ARBA" id="ARBA00022755"/>
    </source>
</evidence>
<dbReference type="InterPro" id="IPR040707">
    <property type="entry name" value="FGAR-AT_N"/>
</dbReference>
<keyword evidence="5" id="KW-0479">Metal-binding</keyword>
<reference evidence="17 18" key="1">
    <citation type="journal article" date="2015" name="Genome Biol. Evol.">
        <title>Comparative Genomics of a Bacterivorous Green Alga Reveals Evolutionary Causalities and Consequences of Phago-Mixotrophic Mode of Nutrition.</title>
        <authorList>
            <person name="Burns J.A."/>
            <person name="Paasch A."/>
            <person name="Narechania A."/>
            <person name="Kim E."/>
        </authorList>
    </citation>
    <scope>NUCLEOTIDE SEQUENCE [LARGE SCALE GENOMIC DNA]</scope>
    <source>
        <strain evidence="17 18">PLY_AMNH</strain>
    </source>
</reference>
<gene>
    <name evidence="17" type="ORF">CYMTET_11738</name>
</gene>
<feature type="domain" description="Phosphoribosylformylglycinamidine synthase linker" evidence="14">
    <location>
        <begin position="294"/>
        <end position="333"/>
    </location>
</feature>
<evidence type="ECO:0000256" key="8">
    <source>
        <dbReference type="ARBA" id="ARBA00022840"/>
    </source>
</evidence>
<dbReference type="GO" id="GO:0004642">
    <property type="term" value="F:phosphoribosylformylglycinamidine synthase activity"/>
    <property type="evidence" value="ECO:0007669"/>
    <property type="project" value="UniProtKB-EC"/>
</dbReference>
<keyword evidence="6" id="KW-0547">Nucleotide-binding</keyword>
<dbReference type="NCBIfam" id="NF003672">
    <property type="entry name" value="PRK05297.1"/>
    <property type="match status" value="1"/>
</dbReference>
<dbReference type="HAMAP" id="MF_00419">
    <property type="entry name" value="PurL_1"/>
    <property type="match status" value="1"/>
</dbReference>
<evidence type="ECO:0000256" key="6">
    <source>
        <dbReference type="ARBA" id="ARBA00022741"/>
    </source>
</evidence>
<dbReference type="SUPFAM" id="SSF56042">
    <property type="entry name" value="PurM C-terminal domain-like"/>
    <property type="match status" value="2"/>
</dbReference>
<dbReference type="Proteomes" id="UP001190700">
    <property type="component" value="Unassembled WGS sequence"/>
</dbReference>
<dbReference type="CDD" id="cd01740">
    <property type="entry name" value="GATase1_FGAR_AT"/>
    <property type="match status" value="1"/>
</dbReference>
<dbReference type="InterPro" id="IPR010073">
    <property type="entry name" value="PurL_large"/>
</dbReference>
<dbReference type="FunFam" id="3.30.1330.10:FF:000009">
    <property type="entry name" value="Probable phosphoribosylformylglycinamidine synthase"/>
    <property type="match status" value="1"/>
</dbReference>
<dbReference type="InterPro" id="IPR010918">
    <property type="entry name" value="PurM-like_C_dom"/>
</dbReference>
<dbReference type="InterPro" id="IPR055181">
    <property type="entry name" value="FGAR-AT_PurM_N-like"/>
</dbReference>
<dbReference type="FunFam" id="3.30.1330.10:FF:000007">
    <property type="entry name" value="Phosphoribosylformylglycinamidine synthase, putative"/>
    <property type="match status" value="1"/>
</dbReference>
<keyword evidence="18" id="KW-1185">Reference proteome</keyword>
<evidence type="ECO:0000256" key="1">
    <source>
        <dbReference type="ARBA" id="ARBA00004920"/>
    </source>
</evidence>
<evidence type="ECO:0000259" key="16">
    <source>
        <dbReference type="Pfam" id="PF22689"/>
    </source>
</evidence>
<evidence type="ECO:0000313" key="18">
    <source>
        <dbReference type="Proteomes" id="UP001190700"/>
    </source>
</evidence>
<dbReference type="SUPFAM" id="SSF109736">
    <property type="entry name" value="FGAM synthase PurL, linker domain"/>
    <property type="match status" value="1"/>
</dbReference>
<dbReference type="Pfam" id="PF18072">
    <property type="entry name" value="FGAR-AT_linker"/>
    <property type="match status" value="1"/>
</dbReference>
<evidence type="ECO:0000256" key="4">
    <source>
        <dbReference type="ARBA" id="ARBA00022598"/>
    </source>
</evidence>
<keyword evidence="8" id="KW-0067">ATP-binding</keyword>
<evidence type="ECO:0000256" key="5">
    <source>
        <dbReference type="ARBA" id="ARBA00022723"/>
    </source>
</evidence>
<dbReference type="Pfam" id="PF22689">
    <property type="entry name" value="FGAR-AT_PurM_N-like"/>
    <property type="match status" value="1"/>
</dbReference>
<dbReference type="Gene3D" id="3.40.50.880">
    <property type="match status" value="1"/>
</dbReference>
<keyword evidence="4" id="KW-0436">Ligase</keyword>
<dbReference type="EMBL" id="LGRX02004398">
    <property type="protein sequence ID" value="KAK3280418.1"/>
    <property type="molecule type" value="Genomic_DNA"/>
</dbReference>
<dbReference type="InterPro" id="IPR036921">
    <property type="entry name" value="PurM-like_N_sf"/>
</dbReference>
<dbReference type="InterPro" id="IPR036676">
    <property type="entry name" value="PurM-like_C_sf"/>
</dbReference>
<dbReference type="Gene3D" id="3.90.650.10">
    <property type="entry name" value="PurM-like C-terminal domain"/>
    <property type="match status" value="2"/>
</dbReference>
<dbReference type="Gene3D" id="3.30.1330.10">
    <property type="entry name" value="PurM-like, N-terminal domain"/>
    <property type="match status" value="2"/>
</dbReference>
<evidence type="ECO:0000256" key="10">
    <source>
        <dbReference type="ARBA" id="ARBA00022962"/>
    </source>
</evidence>
<dbReference type="GO" id="GO:0046872">
    <property type="term" value="F:metal ion binding"/>
    <property type="evidence" value="ECO:0007669"/>
    <property type="project" value="UniProtKB-KW"/>
</dbReference>
<evidence type="ECO:0000256" key="11">
    <source>
        <dbReference type="ARBA" id="ARBA00029823"/>
    </source>
</evidence>
<sequence>MKVKSCHVVCNVIRCSGSKNSNRRTRVWARRAALTKRLQPASSLRGPLFQPLQRFVASGSKGCSQGSRRPLSAVAAVAEESVCTNEEVLQYYRTPGFSSSYEDTLLEKVKAKVSPNVECISSEQCYNVQLTGSLASEEQDTLSWLLRETFEPEKLKERSSLKTTASSVVVEVGPRMNFSTAWSTNAVSICQACGLSQVKRMERSNRFLLTCKDGTCLSETEIATFAAMVHDRMTECVYVAALTSFKSDVVPEEVRSVPVMEHGRAALEEVNQSMGLCFDDWGLVGGGAAEHGPVLDDWDLDYYTKLFRENMKRDPTTVELFDIAQSNSEHSRHWFFKATLVFDGEAMPKTLFEIVMDTWAANPDNSVIAFKDNSSALRGFKAPVLWPEQPGKPSKMTMQEKDLDLLLTAETHNFPCSIAPYPGAETGAGGRIRDTHATGRGSIMTAGTAGYCVGNLCHDDAQVPGEPEGEVYPPNLAPPLQILMDASNGASDYGNKFGEPLVQGYTRTFGQRLPNGERREWLKPIMFSGGVGAIDHTQLEKYPGEVGMLVVKIGGPAYRIGMGGGAASSITAGTRDAELDFDAVQRGDGEMSQKLYRVVRTCVEMGDASPIISIHDQGAGGNCNVVKELIEPLGGKIDIRAVNVADETMSVLEIWGAEYQENDAMLIRPESEGLLRSICARERCPMAVLGSIDGSGRVTIFDSQAPPDTPPAEDLELEKVLGDLPNKTYTFARTESPNVPLELPEDATVETAADKVLRLPAVGSKRFLTTKVDRSVTGLIAQQQCCGPLQLPVSDVAVIAQSTMALTGTAFSIGEQPLKGLVDPEAMGRMSTAEALTNLVFAKITKLQDVKASGNWMWAAKMEGEGPGIYACAEAMRDTMIAVGMAIDGGKDSVSMAANAGGESVKAPSNLVISAYAPCPDITLTVTPDLKLPGGGRLIHVDIAAGERRMGGSALAQAYGQLGDSVPDLDDVEVLTSAFCVTQELMMQRKVSAGHDISDGGILTAMLEMAFAGNCGIAVDLPMGKGGALAEAFAEELGLVLEVAAEDEEAVLAAFQDAEVPARSIGTVLSEPTLNISIGGESVLEGSMTAWRDTWEATSFSLERLQASADTVAQEEAGLKERTAPTWDLTFAATATPEALLQAADKPRVAVVREEGSNGDREMCAALYAGGLEPWDVNMMDLANGRISLADFRGVVFVGGFSYADVLDSAKGWAAGIRFNPELQAEFQAFYERPDTFSLGVCNGCQLMALLGWVPGSGSTEERLPDTEQPRLVHNASGRFESRWSTLRVQEDCNSVLLKGMAGSTLGVWVAHGEGQVKFPDADVMSVVNAQGQAPLRYVDDQGKVTEAYPANPNGSPEGIAALCSADGRHLAMMPHPERCFLTWQMPWVPTSAKLDPRGPSPWLKLFQNAREWCDQAAQ</sequence>
<dbReference type="GO" id="GO:0006189">
    <property type="term" value="P:'de novo' IMP biosynthetic process"/>
    <property type="evidence" value="ECO:0007669"/>
    <property type="project" value="InterPro"/>
</dbReference>
<evidence type="ECO:0000313" key="17">
    <source>
        <dbReference type="EMBL" id="KAK3280418.1"/>
    </source>
</evidence>
<evidence type="ECO:0000256" key="9">
    <source>
        <dbReference type="ARBA" id="ARBA00022842"/>
    </source>
</evidence>
<dbReference type="GO" id="GO:0005737">
    <property type="term" value="C:cytoplasm"/>
    <property type="evidence" value="ECO:0007669"/>
    <property type="project" value="TreeGrafter"/>
</dbReference>
<comment type="caution">
    <text evidence="17">The sequence shown here is derived from an EMBL/GenBank/DDBJ whole genome shotgun (WGS) entry which is preliminary data.</text>
</comment>
<proteinExistence type="inferred from homology"/>
<dbReference type="SUPFAM" id="SSF82697">
    <property type="entry name" value="PurS-like"/>
    <property type="match status" value="1"/>
</dbReference>
<evidence type="ECO:0000256" key="2">
    <source>
        <dbReference type="ARBA" id="ARBA00008608"/>
    </source>
</evidence>
<dbReference type="InterPro" id="IPR036604">
    <property type="entry name" value="PurS-like_sf"/>
</dbReference>
<dbReference type="InterPro" id="IPR041609">
    <property type="entry name" value="PurL_linker"/>
</dbReference>
<dbReference type="SUPFAM" id="SSF55326">
    <property type="entry name" value="PurM N-terminal domain-like"/>
    <property type="match status" value="2"/>
</dbReference>
<dbReference type="CDD" id="cd02203">
    <property type="entry name" value="PurL_repeat1"/>
    <property type="match status" value="1"/>
</dbReference>
<dbReference type="NCBIfam" id="TIGR01735">
    <property type="entry name" value="FGAM_synt"/>
    <property type="match status" value="1"/>
</dbReference>
<feature type="domain" description="PurM-like C-terminal" evidence="13">
    <location>
        <begin position="545"/>
        <end position="701"/>
    </location>
</feature>
<dbReference type="Gene3D" id="1.10.8.750">
    <property type="entry name" value="Phosphoribosylformylglycinamidine synthase, linker domain"/>
    <property type="match status" value="1"/>
</dbReference>
<keyword evidence="7" id="KW-0658">Purine biosynthesis</keyword>
<feature type="domain" description="PurM-like C-terminal" evidence="13">
    <location>
        <begin position="945"/>
        <end position="1075"/>
    </location>
</feature>
<accession>A0AAE0GM37</accession>
<name>A0AAE0GM37_9CHLO</name>
<dbReference type="EC" id="6.3.5.3" evidence="3"/>